<dbReference type="AlphaFoldDB" id="A0A0D8FYI2"/>
<dbReference type="GeneID" id="78371459"/>
<proteinExistence type="predicted"/>
<sequence>MVQEGSRPELLSISRWEVPHNREQWWPIASDYVQLLWLPILGPSSIVLLQRLDLLIGRTARISIPAHELARSLGLGHTPSRGSLLDRSIDRCRDFHLLRELIPGLIEVPRELPPLSARQLKRLPESLQALASNRPDLRQYRTITDRDGRLHQLTATLANLGASNDEICDQLVRLGYAPGSVPRARSSSAATSG</sequence>
<evidence type="ECO:0000313" key="1">
    <source>
        <dbReference type="EMBL" id="KJE78109.1"/>
    </source>
</evidence>
<gene>
    <name evidence="1" type="ORF">FEAC_01010</name>
</gene>
<dbReference type="Proteomes" id="UP000032336">
    <property type="component" value="Unassembled WGS sequence"/>
</dbReference>
<organism evidence="1 2">
    <name type="scientific">Ferrimicrobium acidiphilum DSM 19497</name>
    <dbReference type="NCBI Taxonomy" id="1121877"/>
    <lineage>
        <taxon>Bacteria</taxon>
        <taxon>Bacillati</taxon>
        <taxon>Actinomycetota</taxon>
        <taxon>Acidimicrobiia</taxon>
        <taxon>Acidimicrobiales</taxon>
        <taxon>Acidimicrobiaceae</taxon>
        <taxon>Ferrimicrobium</taxon>
    </lineage>
</organism>
<protein>
    <submittedName>
        <fullName evidence="1">Uncharacterized protein</fullName>
    </submittedName>
</protein>
<dbReference type="OrthoDB" id="5243758at2"/>
<reference evidence="1 2" key="1">
    <citation type="submission" date="2015-01" db="EMBL/GenBank/DDBJ databases">
        <title>Draft genome of the acidophilic iron oxidizer Ferrimicrobium acidiphilum strain T23.</title>
        <authorList>
            <person name="Poehlein A."/>
            <person name="Eisen S."/>
            <person name="Schloemann M."/>
            <person name="Johnson B.D."/>
            <person name="Daniel R."/>
            <person name="Muehling M."/>
        </authorList>
    </citation>
    <scope>NUCLEOTIDE SEQUENCE [LARGE SCALE GENOMIC DNA]</scope>
    <source>
        <strain evidence="1 2">T23</strain>
    </source>
</reference>
<keyword evidence="2" id="KW-1185">Reference proteome</keyword>
<dbReference type="EMBL" id="JXUW01000001">
    <property type="protein sequence ID" value="KJE78109.1"/>
    <property type="molecule type" value="Genomic_DNA"/>
</dbReference>
<dbReference type="RefSeq" id="WP_035388102.1">
    <property type="nucleotide sequence ID" value="NZ_JQKF01000001.1"/>
</dbReference>
<dbReference type="eggNOG" id="ENOG5032E9A">
    <property type="taxonomic scope" value="Bacteria"/>
</dbReference>
<dbReference type="STRING" id="1121877.FEAC_01010"/>
<accession>A0A0D8FYI2</accession>
<name>A0A0D8FYI2_9ACTN</name>
<evidence type="ECO:0000313" key="2">
    <source>
        <dbReference type="Proteomes" id="UP000032336"/>
    </source>
</evidence>
<comment type="caution">
    <text evidence="1">The sequence shown here is derived from an EMBL/GenBank/DDBJ whole genome shotgun (WGS) entry which is preliminary data.</text>
</comment>